<name>Q5I726_DICNO</name>
<organism evidence="2">
    <name type="scientific">Dichelobacter nodosus</name>
    <name type="common">Bacteroides nodosus</name>
    <dbReference type="NCBI Taxonomy" id="870"/>
    <lineage>
        <taxon>Bacteria</taxon>
        <taxon>Pseudomonadati</taxon>
        <taxon>Pseudomonadota</taxon>
        <taxon>Gammaproteobacteria</taxon>
        <taxon>Cardiobacteriales</taxon>
        <taxon>Cardiobacteriaceae</taxon>
        <taxon>Dichelobacter</taxon>
    </lineage>
</organism>
<keyword evidence="1" id="KW-0732">Signal</keyword>
<protein>
    <submittedName>
        <fullName evidence="2">VirB7</fullName>
    </submittedName>
</protein>
<proteinExistence type="predicted"/>
<evidence type="ECO:0000256" key="1">
    <source>
        <dbReference type="SAM" id="SignalP"/>
    </source>
</evidence>
<reference evidence="2" key="1">
    <citation type="journal article" date="2009" name="Anaerobe">
        <title>The intD mobile genetic element from Dichelobacter nodosus, the causative agent of ovine footrot, is associated with the benign phenotype.</title>
        <authorList>
            <person name="Tanjung L.R."/>
            <person name="Whittle G."/>
            <person name="Shaw B.E."/>
            <person name="Bloomfield G.A."/>
            <person name="Katz M.E."/>
            <person name="Cheetham B.F."/>
        </authorList>
    </citation>
    <scope>NUCLEOTIDE SEQUENCE</scope>
    <source>
        <strain evidence="2">C305-1</strain>
    </source>
</reference>
<dbReference type="PROSITE" id="PS51257">
    <property type="entry name" value="PROKAR_LIPOPROTEIN"/>
    <property type="match status" value="1"/>
</dbReference>
<feature type="signal peptide" evidence="1">
    <location>
        <begin position="1"/>
        <end position="21"/>
    </location>
</feature>
<feature type="chain" id="PRO_5004257431" evidence="1">
    <location>
        <begin position="22"/>
        <end position="53"/>
    </location>
</feature>
<gene>
    <name evidence="2" type="primary">virB7</name>
</gene>
<accession>Q5I726</accession>
<dbReference type="AlphaFoldDB" id="Q5I726"/>
<evidence type="ECO:0000313" key="2">
    <source>
        <dbReference type="EMBL" id="AAW31828.1"/>
    </source>
</evidence>
<dbReference type="RefSeq" id="WP_161802462.1">
    <property type="nucleotide sequence ID" value="NZ_CBCRUT010000008.1"/>
</dbReference>
<sequence length="53" mass="6178">MKSHYFLLLLISLLTACSAHKTYESTVFPEGDWRPINPEHFTIKEAKKIQDTQ</sequence>
<dbReference type="EMBL" id="AY847513">
    <property type="protein sequence ID" value="AAW31828.1"/>
    <property type="molecule type" value="Genomic_DNA"/>
</dbReference>